<comment type="caution">
    <text evidence="1">The sequence shown here is derived from an EMBL/GenBank/DDBJ whole genome shotgun (WGS) entry which is preliminary data.</text>
</comment>
<organism evidence="1 2">
    <name type="scientific">Bradyrhizobium niftali</name>
    <dbReference type="NCBI Taxonomy" id="2560055"/>
    <lineage>
        <taxon>Bacteria</taxon>
        <taxon>Pseudomonadati</taxon>
        <taxon>Pseudomonadota</taxon>
        <taxon>Alphaproteobacteria</taxon>
        <taxon>Hyphomicrobiales</taxon>
        <taxon>Nitrobacteraceae</taxon>
        <taxon>Bradyrhizobium</taxon>
    </lineage>
</organism>
<dbReference type="Proteomes" id="UP000297966">
    <property type="component" value="Unassembled WGS sequence"/>
</dbReference>
<name>A0A4Y9KXR7_9BRAD</name>
<evidence type="ECO:0008006" key="3">
    <source>
        <dbReference type="Google" id="ProtNLM"/>
    </source>
</evidence>
<protein>
    <recommendedName>
        <fullName evidence="3">Hydantoin racemase</fullName>
    </recommendedName>
</protein>
<dbReference type="AlphaFoldDB" id="A0A4Y9KXR7"/>
<gene>
    <name evidence="1" type="ORF">E4K65_45895</name>
</gene>
<evidence type="ECO:0000313" key="2">
    <source>
        <dbReference type="Proteomes" id="UP000297966"/>
    </source>
</evidence>
<keyword evidence="2" id="KW-1185">Reference proteome</keyword>
<sequence length="131" mass="14126">MSSLLLVPALLRQLPPAAKLAVITADARHFGQNLVGLDSPAERARVVIGGIEGGKLWQNEMKRPPLPTDAADIERDVAACVARLRDAHPEIAAILFECTAFPLVTPAIRRITGLPIYDIMSLCRMTFASVA</sequence>
<dbReference type="OrthoDB" id="5465390at2"/>
<dbReference type="EMBL" id="SPQT01000077">
    <property type="protein sequence ID" value="TFV36148.1"/>
    <property type="molecule type" value="Genomic_DNA"/>
</dbReference>
<accession>A0A4Y9KXR7</accession>
<proteinExistence type="predicted"/>
<evidence type="ECO:0000313" key="1">
    <source>
        <dbReference type="EMBL" id="TFV36148.1"/>
    </source>
</evidence>
<reference evidence="1 2" key="1">
    <citation type="submission" date="2019-03" db="EMBL/GenBank/DDBJ databases">
        <title>Bradyrhizobium diversity isolated from nodules of Chamaecrista fasciculata.</title>
        <authorList>
            <person name="Klepa M.S."/>
            <person name="Urquiaga M.O."/>
            <person name="Hungria M."/>
            <person name="Delamuta J.R."/>
        </authorList>
    </citation>
    <scope>NUCLEOTIDE SEQUENCE [LARGE SCALE GENOMIC DNA]</scope>
    <source>
        <strain evidence="1 2">CNPSo 3448</strain>
    </source>
</reference>